<feature type="transmembrane region" description="Helical" evidence="9">
    <location>
        <begin position="216"/>
        <end position="237"/>
    </location>
</feature>
<feature type="transmembrane region" description="Helical" evidence="9">
    <location>
        <begin position="249"/>
        <end position="266"/>
    </location>
</feature>
<dbReference type="Gene3D" id="1.20.144.10">
    <property type="entry name" value="Phosphatidic acid phosphatase type 2/haloperoxidase"/>
    <property type="match status" value="1"/>
</dbReference>
<keyword evidence="13" id="KW-1185">Reference proteome</keyword>
<dbReference type="InterPro" id="IPR000326">
    <property type="entry name" value="PAP2/HPO"/>
</dbReference>
<accession>W5JAX1</accession>
<dbReference type="OMA" id="GRWEYPY"/>
<feature type="region of interest" description="Disordered" evidence="8">
    <location>
        <begin position="36"/>
        <end position="71"/>
    </location>
</feature>
<comment type="similarity">
    <text evidence="7">Belongs to the type 2 lipid phosphate phosphatase family.</text>
</comment>
<organism evidence="11">
    <name type="scientific">Anopheles darlingi</name>
    <name type="common">Mosquito</name>
    <dbReference type="NCBI Taxonomy" id="43151"/>
    <lineage>
        <taxon>Eukaryota</taxon>
        <taxon>Metazoa</taxon>
        <taxon>Ecdysozoa</taxon>
        <taxon>Arthropoda</taxon>
        <taxon>Hexapoda</taxon>
        <taxon>Insecta</taxon>
        <taxon>Pterygota</taxon>
        <taxon>Neoptera</taxon>
        <taxon>Endopterygota</taxon>
        <taxon>Diptera</taxon>
        <taxon>Nematocera</taxon>
        <taxon>Culicoidea</taxon>
        <taxon>Culicidae</taxon>
        <taxon>Anophelinae</taxon>
        <taxon>Anopheles</taxon>
    </lineage>
</organism>
<dbReference type="HOGENOM" id="CLU_043042_1_0_1"/>
<feature type="transmembrane region" description="Helical" evidence="9">
    <location>
        <begin position="161"/>
        <end position="181"/>
    </location>
</feature>
<evidence type="ECO:0000256" key="1">
    <source>
        <dbReference type="ARBA" id="ARBA00004477"/>
    </source>
</evidence>
<reference evidence="11" key="2">
    <citation type="submission" date="2010-05" db="EMBL/GenBank/DDBJ databases">
        <authorList>
            <person name="Almeida L.G."/>
            <person name="Nicolas M.F."/>
            <person name="Souza R.C."/>
            <person name="Vasconcelos A.T.R."/>
        </authorList>
    </citation>
    <scope>NUCLEOTIDE SEQUENCE</scope>
</reference>
<keyword evidence="5 9" id="KW-1133">Transmembrane helix</keyword>
<proteinExistence type="inferred from homology"/>
<dbReference type="VEuPathDB" id="VectorBase:ADAR2_003994"/>
<dbReference type="GO" id="GO:0005789">
    <property type="term" value="C:endoplasmic reticulum membrane"/>
    <property type="evidence" value="ECO:0007669"/>
    <property type="project" value="UniProtKB-SubCell"/>
</dbReference>
<feature type="compositionally biased region" description="Polar residues" evidence="8">
    <location>
        <begin position="36"/>
        <end position="68"/>
    </location>
</feature>
<reference evidence="11" key="3">
    <citation type="journal article" date="2013" name="Nucleic Acids Res.">
        <title>The genome of Anopheles darlingi, the main neotropical malaria vector.</title>
        <authorList>
            <person name="Marinotti O."/>
            <person name="Cerqueira G.C."/>
            <person name="de Almeida L.G."/>
            <person name="Ferro M.I."/>
            <person name="Loreto E.L."/>
            <person name="Zaha A."/>
            <person name="Teixeira S.M."/>
            <person name="Wespiser A.R."/>
            <person name="Almeida E Silva A."/>
            <person name="Schlindwein A.D."/>
            <person name="Pacheco A.C."/>
            <person name="Silva A.L."/>
            <person name="Graveley B.R."/>
            <person name="Walenz B.P."/>
            <person name="Lima Bde A."/>
            <person name="Ribeiro C.A."/>
            <person name="Nunes-Silva C.G."/>
            <person name="de Carvalho C.R."/>
            <person name="Soares C.M."/>
            <person name="de Menezes C.B."/>
            <person name="Matiolli C."/>
            <person name="Caffrey D."/>
            <person name="Araujo D.A."/>
            <person name="de Oliveira D.M."/>
            <person name="Golenbock D."/>
            <person name="Grisard E.C."/>
            <person name="Fantinatti-Garboggini F."/>
            <person name="de Carvalho F.M."/>
            <person name="Barcellos F.G."/>
            <person name="Prosdocimi F."/>
            <person name="May G."/>
            <person name="Azevedo Junior G.M."/>
            <person name="Guimaraes G.M."/>
            <person name="Goldman G.H."/>
            <person name="Padilha I.Q."/>
            <person name="Batista Jda S."/>
            <person name="Ferro J.A."/>
            <person name="Ribeiro J.M."/>
            <person name="Fietto J.L."/>
            <person name="Dabbas K.M."/>
            <person name="Cerdeira L."/>
            <person name="Agnez-Lima L.F."/>
            <person name="Brocchi M."/>
            <person name="de Carvalho M.O."/>
            <person name="Teixeira Mde M."/>
            <person name="Diniz Maia Mde M."/>
            <person name="Goldman M.H."/>
            <person name="Cruz Schneider M.P."/>
            <person name="Felipe M.S."/>
            <person name="Hungria M."/>
            <person name="Nicolas M.F."/>
            <person name="Pereira M."/>
            <person name="Montes M.A."/>
            <person name="Cantao M.E."/>
            <person name="Vincentz M."/>
            <person name="Rafael M.S."/>
            <person name="Silverman N."/>
            <person name="Stoco P.H."/>
            <person name="Souza R.C."/>
            <person name="Vicentini R."/>
            <person name="Gazzinelli R.T."/>
            <person name="Neves Rde O."/>
            <person name="Silva R."/>
            <person name="Astolfi-Filho S."/>
            <person name="Maciel T.E."/>
            <person name="Urmenyi T.P."/>
            <person name="Tadei W.P."/>
            <person name="Camargo E.P."/>
            <person name="de Vasconcelos A.T."/>
        </authorList>
    </citation>
    <scope>NUCLEOTIDE SEQUENCE</scope>
</reference>
<feature type="domain" description="Phosphatidic acid phosphatase type 2/haloperoxidase" evidence="10">
    <location>
        <begin position="121"/>
        <end position="234"/>
    </location>
</feature>
<dbReference type="Pfam" id="PF01569">
    <property type="entry name" value="PAP2"/>
    <property type="match status" value="1"/>
</dbReference>
<dbReference type="SUPFAM" id="SSF48317">
    <property type="entry name" value="Acid phosphatase/Vanadium-dependent haloperoxidase"/>
    <property type="match status" value="1"/>
</dbReference>
<keyword evidence="6 9" id="KW-0472">Membrane</keyword>
<dbReference type="eggNOG" id="KOG2822">
    <property type="taxonomic scope" value="Eukaryota"/>
</dbReference>
<dbReference type="EnsemblMetazoa" id="ADAC007200-RA">
    <property type="protein sequence ID" value="ADAC007200-PA"/>
    <property type="gene ID" value="ADAC007200"/>
</dbReference>
<dbReference type="STRING" id="43151.W5JAX1"/>
<dbReference type="Proteomes" id="UP000000673">
    <property type="component" value="Unassembled WGS sequence"/>
</dbReference>
<evidence type="ECO:0000256" key="8">
    <source>
        <dbReference type="SAM" id="MobiDB-lite"/>
    </source>
</evidence>
<comment type="subcellular location">
    <subcellularLocation>
        <location evidence="1">Endoplasmic reticulum membrane</location>
        <topology evidence="1">Multi-pass membrane protein</topology>
    </subcellularLocation>
</comment>
<evidence type="ECO:0000313" key="13">
    <source>
        <dbReference type="Proteomes" id="UP000000673"/>
    </source>
</evidence>
<keyword evidence="4" id="KW-0256">Endoplasmic reticulum</keyword>
<evidence type="ECO:0000256" key="2">
    <source>
        <dbReference type="ARBA" id="ARBA00022692"/>
    </source>
</evidence>
<dbReference type="InterPro" id="IPR036938">
    <property type="entry name" value="PAP2/HPO_sf"/>
</dbReference>
<evidence type="ECO:0000259" key="10">
    <source>
        <dbReference type="SMART" id="SM00014"/>
    </source>
</evidence>
<evidence type="ECO:0000256" key="9">
    <source>
        <dbReference type="SAM" id="Phobius"/>
    </source>
</evidence>
<gene>
    <name evidence="11" type="ORF">AND_007200</name>
</gene>
<evidence type="ECO:0000256" key="6">
    <source>
        <dbReference type="ARBA" id="ARBA00023136"/>
    </source>
</evidence>
<dbReference type="PANTHER" id="PTHR14969:SF28">
    <property type="entry name" value="DIHYDROSPHINGOSINE 1-PHOSPHATE PHOSPHATASE LCB3-RELATED"/>
    <property type="match status" value="1"/>
</dbReference>
<dbReference type="SMART" id="SM00014">
    <property type="entry name" value="acidPPc"/>
    <property type="match status" value="1"/>
</dbReference>
<evidence type="ECO:0000256" key="5">
    <source>
        <dbReference type="ARBA" id="ARBA00022989"/>
    </source>
</evidence>
<feature type="transmembrane region" description="Helical" evidence="9">
    <location>
        <begin position="86"/>
        <end position="112"/>
    </location>
</feature>
<name>W5JAX1_ANODA</name>
<evidence type="ECO:0000256" key="3">
    <source>
        <dbReference type="ARBA" id="ARBA00022801"/>
    </source>
</evidence>
<dbReference type="PANTHER" id="PTHR14969">
    <property type="entry name" value="SPHINGOSINE-1-PHOSPHATE PHOSPHOHYDROLASE"/>
    <property type="match status" value="1"/>
</dbReference>
<feature type="transmembrane region" description="Helical" evidence="9">
    <location>
        <begin position="316"/>
        <end position="336"/>
    </location>
</feature>
<dbReference type="CDD" id="cd03388">
    <property type="entry name" value="PAP2_SPPase1"/>
    <property type="match status" value="1"/>
</dbReference>
<dbReference type="AlphaFoldDB" id="W5JAX1"/>
<reference evidence="11 13" key="1">
    <citation type="journal article" date="2010" name="BMC Genomics">
        <title>Combination of measures distinguishes pre-miRNAs from other stem-loops in the genome of the newly sequenced Anopheles darlingi.</title>
        <authorList>
            <person name="Mendes N.D."/>
            <person name="Freitas A.T."/>
            <person name="Vasconcelos A.T."/>
            <person name="Sagot M.F."/>
        </authorList>
    </citation>
    <scope>NUCLEOTIDE SEQUENCE</scope>
</reference>
<dbReference type="GO" id="GO:0006670">
    <property type="term" value="P:sphingosine metabolic process"/>
    <property type="evidence" value="ECO:0007669"/>
    <property type="project" value="TreeGrafter"/>
</dbReference>
<protein>
    <submittedName>
        <fullName evidence="11">Sphingosine-1-phosphate phosphohydrolase</fullName>
    </submittedName>
</protein>
<sequence length="477" mass="53417">MHSFLEYLKSPELVVKVQEFFGIVYERNKLKKATSIANGTPGSSSPRNGSTKKGSMANGNSPSVTHATSTDKKIDDNDNAYRVTNYFWYVLFIVGTELGDEIFYATFIPFWFWNIDSAVGRRVVMVWSAIMYVGQSLKDVIRWPRPTYPAARLQKKWGLEYGMPSTHAMVAVAIPFSVLIYTYNRYIYSLPVGLAIALVWCTVICVSRVYLGMHSVLDIIAGLVLVILLMIPLIPLVDRLDNIIVTSRWSPLIVLTVSILLIVFYPDSGKWTPTRGDTALTVSVCAGIEIGAWLHYHLGEFQQPAQPPPYEIIWPSYSMLGLLLLRTVLGLCCIVASRAFAKSVSYAFVCFLLGRDKNELRQSENTLENKNKIIVELSYKLFTYGVIGFNTQYLLPSVFKLLNIADPIPGHWRDTPKSSGSQTLHLIQRTHKSYPHTHSIHHLVPRAGAPFLVCKNALSLFSSSQLTLSDTNGTVPI</sequence>
<keyword evidence="3 11" id="KW-0378">Hydrolase</keyword>
<keyword evidence="2 9" id="KW-0812">Transmembrane</keyword>
<dbReference type="GO" id="GO:0042392">
    <property type="term" value="F:sphingosine-1-phosphate phosphatase activity"/>
    <property type="evidence" value="ECO:0007669"/>
    <property type="project" value="TreeGrafter"/>
</dbReference>
<evidence type="ECO:0000313" key="12">
    <source>
        <dbReference type="EnsemblMetazoa" id="ADAC007200-PA"/>
    </source>
</evidence>
<dbReference type="EMBL" id="ADMH02001762">
    <property type="protein sequence ID" value="ETN61151.1"/>
    <property type="molecule type" value="Genomic_DNA"/>
</dbReference>
<feature type="transmembrane region" description="Helical" evidence="9">
    <location>
        <begin position="187"/>
        <end position="209"/>
    </location>
</feature>
<evidence type="ECO:0000256" key="7">
    <source>
        <dbReference type="ARBA" id="ARBA00038324"/>
    </source>
</evidence>
<reference evidence="12" key="4">
    <citation type="submission" date="2015-06" db="UniProtKB">
        <authorList>
            <consortium name="EnsemblMetazoa"/>
        </authorList>
    </citation>
    <scope>IDENTIFICATION</scope>
</reference>
<evidence type="ECO:0000256" key="4">
    <source>
        <dbReference type="ARBA" id="ARBA00022824"/>
    </source>
</evidence>
<evidence type="ECO:0000313" key="11">
    <source>
        <dbReference type="EMBL" id="ETN61151.1"/>
    </source>
</evidence>
<dbReference type="VEuPathDB" id="VectorBase:ADAC007200"/>